<organism evidence="1 2">
    <name type="scientific">Gigaspora margarita</name>
    <dbReference type="NCBI Taxonomy" id="4874"/>
    <lineage>
        <taxon>Eukaryota</taxon>
        <taxon>Fungi</taxon>
        <taxon>Fungi incertae sedis</taxon>
        <taxon>Mucoromycota</taxon>
        <taxon>Glomeromycotina</taxon>
        <taxon>Glomeromycetes</taxon>
        <taxon>Diversisporales</taxon>
        <taxon>Gigasporaceae</taxon>
        <taxon>Gigaspora</taxon>
    </lineage>
</organism>
<evidence type="ECO:0000313" key="1">
    <source>
        <dbReference type="EMBL" id="CAG8836656.1"/>
    </source>
</evidence>
<reference evidence="1 2" key="1">
    <citation type="submission" date="2021-06" db="EMBL/GenBank/DDBJ databases">
        <authorList>
            <person name="Kallberg Y."/>
            <person name="Tangrot J."/>
            <person name="Rosling A."/>
        </authorList>
    </citation>
    <scope>NUCLEOTIDE SEQUENCE [LARGE SCALE GENOMIC DNA]</scope>
    <source>
        <strain evidence="1 2">120-4 pot B 10/14</strain>
    </source>
</reference>
<protein>
    <submittedName>
        <fullName evidence="1">17475_t:CDS:1</fullName>
    </submittedName>
</protein>
<dbReference type="Proteomes" id="UP000789901">
    <property type="component" value="Unassembled WGS sequence"/>
</dbReference>
<feature type="non-terminal residue" evidence="1">
    <location>
        <position position="1"/>
    </location>
</feature>
<evidence type="ECO:0000313" key="2">
    <source>
        <dbReference type="Proteomes" id="UP000789901"/>
    </source>
</evidence>
<accession>A0ABN7WNC6</accession>
<comment type="caution">
    <text evidence="1">The sequence shown here is derived from an EMBL/GenBank/DDBJ whole genome shotgun (WGS) entry which is preliminary data.</text>
</comment>
<proteinExistence type="predicted"/>
<name>A0ABN7WNC6_GIGMA</name>
<feature type="non-terminal residue" evidence="1">
    <location>
        <position position="52"/>
    </location>
</feature>
<keyword evidence="2" id="KW-1185">Reference proteome</keyword>
<sequence length="52" mass="5834">PDSCIALKDLTSNYTNEIEFSKASKLLFSKSEVYDKVKDDESRAESDDEANS</sequence>
<gene>
    <name evidence="1" type="ORF">GMARGA_LOCUS33142</name>
</gene>
<dbReference type="EMBL" id="CAJVQB010054090">
    <property type="protein sequence ID" value="CAG8836656.1"/>
    <property type="molecule type" value="Genomic_DNA"/>
</dbReference>